<sequence>MGIIGKFSKIFKSNTLDTNLAVDCDSVKIALLPSDVVGFADQIRSRNIDLKKLATSDPFKSEVCIIKPENSSIDKILSLFQSLPKGEPNRCFVPSYRIEFLKGDVITKVAVICWRGNQIKILDGNNTSGYCFNGEANESIELLDILRKQVAIQI</sequence>
<evidence type="ECO:0000313" key="1">
    <source>
        <dbReference type="EMBL" id="MEI4549602.1"/>
    </source>
</evidence>
<dbReference type="EMBL" id="JBAWKS010000001">
    <property type="protein sequence ID" value="MEI4549602.1"/>
    <property type="molecule type" value="Genomic_DNA"/>
</dbReference>
<organism evidence="1 2">
    <name type="scientific">Pseudoalteromonas spongiae</name>
    <dbReference type="NCBI Taxonomy" id="298657"/>
    <lineage>
        <taxon>Bacteria</taxon>
        <taxon>Pseudomonadati</taxon>
        <taxon>Pseudomonadota</taxon>
        <taxon>Gammaproteobacteria</taxon>
        <taxon>Alteromonadales</taxon>
        <taxon>Pseudoalteromonadaceae</taxon>
        <taxon>Pseudoalteromonas</taxon>
    </lineage>
</organism>
<evidence type="ECO:0000313" key="2">
    <source>
        <dbReference type="Proteomes" id="UP001382455"/>
    </source>
</evidence>
<name>A0ABU8ERJ7_9GAMM</name>
<reference evidence="1 2" key="1">
    <citation type="submission" date="2023-12" db="EMBL/GenBank/DDBJ databases">
        <title>Friends and Foes: Symbiotic and Algicidal bacterial influence on Karenia brevis blooms.</title>
        <authorList>
            <person name="Fei C."/>
            <person name="Mohamed A.R."/>
            <person name="Booker A."/>
            <person name="Arshad M."/>
            <person name="Klass S."/>
            <person name="Ahn S."/>
            <person name="Gilbert P.M."/>
            <person name="Heil C.A."/>
            <person name="Martinez J.M."/>
            <person name="Amin S.A."/>
        </authorList>
    </citation>
    <scope>NUCLEOTIDE SEQUENCE [LARGE SCALE GENOMIC DNA]</scope>
    <source>
        <strain evidence="1 2">CE15</strain>
    </source>
</reference>
<protein>
    <submittedName>
        <fullName evidence="1">Uncharacterized protein</fullName>
    </submittedName>
</protein>
<dbReference type="Proteomes" id="UP001382455">
    <property type="component" value="Unassembled WGS sequence"/>
</dbReference>
<accession>A0ABU8ERJ7</accession>
<comment type="caution">
    <text evidence="1">The sequence shown here is derived from an EMBL/GenBank/DDBJ whole genome shotgun (WGS) entry which is preliminary data.</text>
</comment>
<gene>
    <name evidence="1" type="ORF">WAE96_07780</name>
</gene>
<proteinExistence type="predicted"/>
<keyword evidence="2" id="KW-1185">Reference proteome</keyword>
<dbReference type="RefSeq" id="WP_336435095.1">
    <property type="nucleotide sequence ID" value="NZ_JBAWKS010000001.1"/>
</dbReference>